<comment type="caution">
    <text evidence="1">The sequence shown here is derived from an EMBL/GenBank/DDBJ whole genome shotgun (WGS) entry which is preliminary data.</text>
</comment>
<dbReference type="EMBL" id="LAZR01008764">
    <property type="protein sequence ID" value="KKM76691.1"/>
    <property type="molecule type" value="Genomic_DNA"/>
</dbReference>
<gene>
    <name evidence="1" type="ORF">LCGC14_1377640</name>
</gene>
<organism evidence="1">
    <name type="scientific">marine sediment metagenome</name>
    <dbReference type="NCBI Taxonomy" id="412755"/>
    <lineage>
        <taxon>unclassified sequences</taxon>
        <taxon>metagenomes</taxon>
        <taxon>ecological metagenomes</taxon>
    </lineage>
</organism>
<sequence length="65" mass="7049">MKVYCKCHRHRLAPDSVLVLEQGGNTLEKHSADDCYNCAGAEPVTLQPVGGTAKLRVLDEDGQLP</sequence>
<reference evidence="1" key="1">
    <citation type="journal article" date="2015" name="Nature">
        <title>Complex archaea that bridge the gap between prokaryotes and eukaryotes.</title>
        <authorList>
            <person name="Spang A."/>
            <person name="Saw J.H."/>
            <person name="Jorgensen S.L."/>
            <person name="Zaremba-Niedzwiedzka K."/>
            <person name="Martijn J."/>
            <person name="Lind A.E."/>
            <person name="van Eijk R."/>
            <person name="Schleper C."/>
            <person name="Guy L."/>
            <person name="Ettema T.J."/>
        </authorList>
    </citation>
    <scope>NUCLEOTIDE SEQUENCE</scope>
</reference>
<proteinExistence type="predicted"/>
<name>A0A0F9KPI5_9ZZZZ</name>
<dbReference type="AlphaFoldDB" id="A0A0F9KPI5"/>
<accession>A0A0F9KPI5</accession>
<evidence type="ECO:0000313" key="1">
    <source>
        <dbReference type="EMBL" id="KKM76691.1"/>
    </source>
</evidence>
<protein>
    <submittedName>
        <fullName evidence="1">Uncharacterized protein</fullName>
    </submittedName>
</protein>